<keyword evidence="1" id="KW-0812">Transmembrane</keyword>
<gene>
    <name evidence="3" type="ORF">AUR64_14275</name>
</gene>
<name>A0A0W1R6D5_9EURY</name>
<accession>A0A0W1R6D5</accession>
<dbReference type="EMBL" id="LOPU01000029">
    <property type="protein sequence ID" value="KTG08971.1"/>
    <property type="molecule type" value="Genomic_DNA"/>
</dbReference>
<comment type="caution">
    <text evidence="3">The sequence shown here is derived from an EMBL/GenBank/DDBJ whole genome shotgun (WGS) entry which is preliminary data.</text>
</comment>
<protein>
    <recommendedName>
        <fullName evidence="2">DUF8163 domain-containing protein</fullName>
    </recommendedName>
</protein>
<keyword evidence="1" id="KW-1133">Transmembrane helix</keyword>
<sequence>MVAVITSGVVGVGIAVLSLLVAIFMTAPIAYATGALMLLALPALPPFSAAVMHLGLGLLLFCPLYASTQNLAASGVVFVLALAGLTVVFVFLESGSVSIVSAAALLAGLIGFVGYTIHRYERVRLGLVTATENTHE</sequence>
<proteinExistence type="predicted"/>
<feature type="transmembrane region" description="Helical" evidence="1">
    <location>
        <begin position="71"/>
        <end position="92"/>
    </location>
</feature>
<dbReference type="Pfam" id="PF26496">
    <property type="entry name" value="DUF8163"/>
    <property type="match status" value="1"/>
</dbReference>
<evidence type="ECO:0000313" key="4">
    <source>
        <dbReference type="Proteomes" id="UP000054387"/>
    </source>
</evidence>
<keyword evidence="4" id="KW-1185">Reference proteome</keyword>
<feature type="transmembrane region" description="Helical" evidence="1">
    <location>
        <begin position="12"/>
        <end position="41"/>
    </location>
</feature>
<keyword evidence="1" id="KW-0472">Membrane</keyword>
<evidence type="ECO:0000259" key="2">
    <source>
        <dbReference type="Pfam" id="PF26496"/>
    </source>
</evidence>
<dbReference type="STRING" id="1514971.AUR64_14275"/>
<feature type="transmembrane region" description="Helical" evidence="1">
    <location>
        <begin position="47"/>
        <end position="66"/>
    </location>
</feature>
<evidence type="ECO:0000313" key="3">
    <source>
        <dbReference type="EMBL" id="KTG08971.1"/>
    </source>
</evidence>
<evidence type="ECO:0000256" key="1">
    <source>
        <dbReference type="SAM" id="Phobius"/>
    </source>
</evidence>
<dbReference type="InterPro" id="IPR058477">
    <property type="entry name" value="DUF8163"/>
</dbReference>
<dbReference type="Proteomes" id="UP000054387">
    <property type="component" value="Unassembled WGS sequence"/>
</dbReference>
<reference evidence="3 4" key="1">
    <citation type="submission" date="2015-12" db="EMBL/GenBank/DDBJ databases">
        <title>Haloprofundus marisrubri gen. nov., sp. nov., an extremely halophilic archaeon isolated from the Discovery deep brine-seawater interface in the Red Sea.</title>
        <authorList>
            <person name="Zhang G."/>
            <person name="Stingl U."/>
            <person name="Rashid M."/>
        </authorList>
    </citation>
    <scope>NUCLEOTIDE SEQUENCE [LARGE SCALE GENOMIC DNA]</scope>
    <source>
        <strain evidence="3 4">SB9</strain>
    </source>
</reference>
<dbReference type="AlphaFoldDB" id="A0A0W1R6D5"/>
<feature type="domain" description="DUF8163" evidence="2">
    <location>
        <begin position="5"/>
        <end position="131"/>
    </location>
</feature>
<feature type="transmembrane region" description="Helical" evidence="1">
    <location>
        <begin position="98"/>
        <end position="117"/>
    </location>
</feature>
<organism evidence="3 4">
    <name type="scientific">Haloprofundus marisrubri</name>
    <dbReference type="NCBI Taxonomy" id="1514971"/>
    <lineage>
        <taxon>Archaea</taxon>
        <taxon>Methanobacteriati</taxon>
        <taxon>Methanobacteriota</taxon>
        <taxon>Stenosarchaea group</taxon>
        <taxon>Halobacteria</taxon>
        <taxon>Halobacteriales</taxon>
        <taxon>Haloferacaceae</taxon>
        <taxon>Haloprofundus</taxon>
    </lineage>
</organism>